<proteinExistence type="predicted"/>
<reference evidence="1 2" key="1">
    <citation type="submission" date="2019-01" db="EMBL/GenBank/DDBJ databases">
        <title>Draft genome sequences of three monokaryotic isolates of the white-rot basidiomycete fungus Dichomitus squalens.</title>
        <authorList>
            <consortium name="DOE Joint Genome Institute"/>
            <person name="Lopez S.C."/>
            <person name="Andreopoulos B."/>
            <person name="Pangilinan J."/>
            <person name="Lipzen A."/>
            <person name="Riley R."/>
            <person name="Ahrendt S."/>
            <person name="Ng V."/>
            <person name="Barry K."/>
            <person name="Daum C."/>
            <person name="Grigoriev I.V."/>
            <person name="Hilden K.S."/>
            <person name="Makela M.R."/>
            <person name="de Vries R.P."/>
        </authorList>
    </citation>
    <scope>NUCLEOTIDE SEQUENCE [LARGE SCALE GENOMIC DNA]</scope>
    <source>
        <strain evidence="1 2">CBS 464.89</strain>
    </source>
</reference>
<evidence type="ECO:0000313" key="2">
    <source>
        <dbReference type="Proteomes" id="UP000292082"/>
    </source>
</evidence>
<organism evidence="1 2">
    <name type="scientific">Dichomitus squalens</name>
    <dbReference type="NCBI Taxonomy" id="114155"/>
    <lineage>
        <taxon>Eukaryota</taxon>
        <taxon>Fungi</taxon>
        <taxon>Dikarya</taxon>
        <taxon>Basidiomycota</taxon>
        <taxon>Agaricomycotina</taxon>
        <taxon>Agaricomycetes</taxon>
        <taxon>Polyporales</taxon>
        <taxon>Polyporaceae</taxon>
        <taxon>Dichomitus</taxon>
    </lineage>
</organism>
<sequence length="201" mass="21737">MFDCNTYSTGTTTTGTARSGPTSCAIGDVCVLRESLAAAVEYIFQATEVIRQDPVALQRSEHALCDLGTLGNIVRASLCGTRALARAPQLSSSWVHSKAYQSNTPAASIPNIYREFCRAIFPNLGLPHSTHFHTTPPWPHSSQWLFSYPVSLGDSNLVVTAHWRFKGQHAYSGSMSCKSVVIVILSSHEPLKASGGRGSRL</sequence>
<dbReference type="EMBL" id="ML145161">
    <property type="protein sequence ID" value="TBU55900.1"/>
    <property type="molecule type" value="Genomic_DNA"/>
</dbReference>
<name>A0A4Q9PNP3_9APHY</name>
<gene>
    <name evidence="1" type="ORF">BD310DRAFT_652146</name>
</gene>
<evidence type="ECO:0000313" key="1">
    <source>
        <dbReference type="EMBL" id="TBU55900.1"/>
    </source>
</evidence>
<protein>
    <submittedName>
        <fullName evidence="1">Uncharacterized protein</fullName>
    </submittedName>
</protein>
<accession>A0A4Q9PNP3</accession>
<keyword evidence="2" id="KW-1185">Reference proteome</keyword>
<dbReference type="AlphaFoldDB" id="A0A4Q9PNP3"/>
<dbReference type="Proteomes" id="UP000292082">
    <property type="component" value="Unassembled WGS sequence"/>
</dbReference>